<dbReference type="InterPro" id="IPR008967">
    <property type="entry name" value="p53-like_TF_DNA-bd_sf"/>
</dbReference>
<dbReference type="Pfam" id="PF05224">
    <property type="entry name" value="NDT80_PhoG"/>
    <property type="match status" value="2"/>
</dbReference>
<feature type="compositionally biased region" description="Polar residues" evidence="3">
    <location>
        <begin position="110"/>
        <end position="121"/>
    </location>
</feature>
<feature type="compositionally biased region" description="Polar residues" evidence="3">
    <location>
        <begin position="54"/>
        <end position="68"/>
    </location>
</feature>
<gene>
    <name evidence="5" type="ORF">BCR42DRAFT_417156</name>
</gene>
<dbReference type="PANTHER" id="PTHR35144">
    <property type="entry name" value="MEIOSIS-SPECIFIC TRANSCRIPTION FACTOR NDT80"/>
    <property type="match status" value="1"/>
</dbReference>
<dbReference type="PANTHER" id="PTHR35144:SF2">
    <property type="entry name" value="MEIOSIS-SPECIFIC TRANSCRIPTION FACTOR NDT80"/>
    <property type="match status" value="1"/>
</dbReference>
<dbReference type="GO" id="GO:0003700">
    <property type="term" value="F:DNA-binding transcription factor activity"/>
    <property type="evidence" value="ECO:0007669"/>
    <property type="project" value="UniProtKB-UniRule"/>
</dbReference>
<evidence type="ECO:0000313" key="5">
    <source>
        <dbReference type="EMBL" id="ORZ14546.1"/>
    </source>
</evidence>
<feature type="region of interest" description="Disordered" evidence="3">
    <location>
        <begin position="348"/>
        <end position="446"/>
    </location>
</feature>
<feature type="region of interest" description="Disordered" evidence="3">
    <location>
        <begin position="1"/>
        <end position="121"/>
    </location>
</feature>
<comment type="caution">
    <text evidence="5">The sequence shown here is derived from an EMBL/GenBank/DDBJ whole genome shotgun (WGS) entry which is preliminary data.</text>
</comment>
<dbReference type="Gene3D" id="2.60.40.1390">
    <property type="entry name" value="NDT80 DNA-binding domain"/>
    <property type="match status" value="2"/>
</dbReference>
<evidence type="ECO:0000256" key="2">
    <source>
        <dbReference type="PROSITE-ProRule" id="PRU00850"/>
    </source>
</evidence>
<dbReference type="SUPFAM" id="SSF49417">
    <property type="entry name" value="p53-like transcription factors"/>
    <property type="match status" value="1"/>
</dbReference>
<keyword evidence="1 2" id="KW-0238">DNA-binding</keyword>
<dbReference type="InterPro" id="IPR037141">
    <property type="entry name" value="NDT80_DNA-bd_dom_sf"/>
</dbReference>
<dbReference type="OrthoDB" id="2288358at2759"/>
<dbReference type="InterPro" id="IPR052605">
    <property type="entry name" value="Fungal_trans_regulator"/>
</dbReference>
<reference evidence="5 6" key="1">
    <citation type="submission" date="2016-07" db="EMBL/GenBank/DDBJ databases">
        <title>Pervasive Adenine N6-methylation of Active Genes in Fungi.</title>
        <authorList>
            <consortium name="DOE Joint Genome Institute"/>
            <person name="Mondo S.J."/>
            <person name="Dannebaum R.O."/>
            <person name="Kuo R.C."/>
            <person name="Labutti K."/>
            <person name="Haridas S."/>
            <person name="Kuo A."/>
            <person name="Salamov A."/>
            <person name="Ahrendt S.R."/>
            <person name="Lipzen A."/>
            <person name="Sullivan W."/>
            <person name="Andreopoulos W.B."/>
            <person name="Clum A."/>
            <person name="Lindquist E."/>
            <person name="Daum C."/>
            <person name="Ramamoorthy G.K."/>
            <person name="Gryganskyi A."/>
            <person name="Culley D."/>
            <person name="Magnuson J.K."/>
            <person name="James T.Y."/>
            <person name="O'Malley M.A."/>
            <person name="Stajich J.E."/>
            <person name="Spatafora J.W."/>
            <person name="Visel A."/>
            <person name="Grigoriev I.V."/>
        </authorList>
    </citation>
    <scope>NUCLEOTIDE SEQUENCE [LARGE SCALE GENOMIC DNA]</scope>
    <source>
        <strain evidence="5 6">NRRL 1336</strain>
    </source>
</reference>
<dbReference type="GO" id="GO:0003677">
    <property type="term" value="F:DNA binding"/>
    <property type="evidence" value="ECO:0007669"/>
    <property type="project" value="UniProtKB-KW"/>
</dbReference>
<dbReference type="GO" id="GO:0045944">
    <property type="term" value="P:positive regulation of transcription by RNA polymerase II"/>
    <property type="evidence" value="ECO:0007669"/>
    <property type="project" value="TreeGrafter"/>
</dbReference>
<evidence type="ECO:0000259" key="4">
    <source>
        <dbReference type="PROSITE" id="PS51517"/>
    </source>
</evidence>
<dbReference type="EMBL" id="MCGE01000014">
    <property type="protein sequence ID" value="ORZ14546.1"/>
    <property type="molecule type" value="Genomic_DNA"/>
</dbReference>
<feature type="compositionally biased region" description="Low complexity" evidence="3">
    <location>
        <begin position="12"/>
        <end position="23"/>
    </location>
</feature>
<feature type="compositionally biased region" description="Low complexity" evidence="3">
    <location>
        <begin position="540"/>
        <end position="563"/>
    </location>
</feature>
<dbReference type="AlphaFoldDB" id="A0A1X2IDG2"/>
<evidence type="ECO:0000256" key="3">
    <source>
        <dbReference type="SAM" id="MobiDB-lite"/>
    </source>
</evidence>
<dbReference type="STRING" id="90262.A0A1X2IDG2"/>
<feature type="compositionally biased region" description="Basic residues" evidence="3">
    <location>
        <begin position="387"/>
        <end position="401"/>
    </location>
</feature>
<sequence>MNSVHDNNKKWQPPLQSPSLTDPPSTPSQPIFPSTPMEHAYPPNFPSGPLDSPIHQTFPQHSQPSTYFTAKHESSDPRLPGMMGMSSQPGTPQPSSLQHQQEEEQDALLSPTTKKQRSASYATAFSAGPYSHPSLMRKQRGSRSEPLFTTEMGPIFSSTKSLENIYALDRSTLLPARIQAKMDRGFFLADNDWTCYRRNYFQVSCAFSVPGLNTLPTPPPYYGADPHHSHHPHHPHHHGMHQEPQCYVQADGMFLPVRHFSLNISARVSNSDKKIDLVQHTPKLGASQNIATFERIQFKTATANNGKRRAAQQYYVCVVDLYCDTVMDGMHRQIKVASCQSAPLVVRGRSPGHYSDNQQQQQQALMGTSPTDPTHSGMPPRFDLPPHHPHHPHAHSHHHQQQQHPMALSQQPSLPSHIDQHRYSPSPSPFPRPAPNGMMVNHGNGAPMPHSDYGSYPPGYPSYPGGGAYSSYPGPPPPPMMLNSGPSSPLASVHPPHSSVAYPAESSPAHPQQQQQHQQPHHPHPYMVADMPDQSHSHPHAQQQQQHQHSHSASASSTAPSSTNFYRNDMNAPLQHAAMPPHPQNPQDAAAAAAAASTTSDWRRYSTMPPPTTPTSSSSSSSAHTGMLPPLSTPNGQSHVKNGTVSTPSTPNSNYDQSSYFQPPLTPVSAPPVQK</sequence>
<dbReference type="Proteomes" id="UP000193560">
    <property type="component" value="Unassembled WGS sequence"/>
</dbReference>
<accession>A0A1X2IDG2</accession>
<dbReference type="InterPro" id="IPR024061">
    <property type="entry name" value="NDT80_DNA-bd_dom"/>
</dbReference>
<dbReference type="GO" id="GO:0000228">
    <property type="term" value="C:nuclear chromosome"/>
    <property type="evidence" value="ECO:0007669"/>
    <property type="project" value="TreeGrafter"/>
</dbReference>
<dbReference type="GO" id="GO:0051321">
    <property type="term" value="P:meiotic cell cycle"/>
    <property type="evidence" value="ECO:0007669"/>
    <property type="project" value="TreeGrafter"/>
</dbReference>
<evidence type="ECO:0000256" key="1">
    <source>
        <dbReference type="ARBA" id="ARBA00023125"/>
    </source>
</evidence>
<feature type="compositionally biased region" description="Polar residues" evidence="3">
    <location>
        <begin position="355"/>
        <end position="374"/>
    </location>
</feature>
<feature type="compositionally biased region" description="Polar residues" evidence="3">
    <location>
        <begin position="633"/>
        <end position="661"/>
    </location>
</feature>
<dbReference type="PROSITE" id="PS51517">
    <property type="entry name" value="NDT80"/>
    <property type="match status" value="1"/>
</dbReference>
<organism evidence="5 6">
    <name type="scientific">Absidia repens</name>
    <dbReference type="NCBI Taxonomy" id="90262"/>
    <lineage>
        <taxon>Eukaryota</taxon>
        <taxon>Fungi</taxon>
        <taxon>Fungi incertae sedis</taxon>
        <taxon>Mucoromycota</taxon>
        <taxon>Mucoromycotina</taxon>
        <taxon>Mucoromycetes</taxon>
        <taxon>Mucorales</taxon>
        <taxon>Cunninghamellaceae</taxon>
        <taxon>Absidia</taxon>
    </lineage>
</organism>
<name>A0A1X2IDG2_9FUNG</name>
<feature type="DNA-binding region" description="NDT80" evidence="2">
    <location>
        <begin position="111"/>
        <end position="358"/>
    </location>
</feature>
<feature type="compositionally biased region" description="Polar residues" evidence="3">
    <location>
        <begin position="85"/>
        <end position="99"/>
    </location>
</feature>
<proteinExistence type="predicted"/>
<feature type="compositionally biased region" description="Basic residues" evidence="3">
    <location>
        <begin position="228"/>
        <end position="239"/>
    </location>
</feature>
<evidence type="ECO:0000313" key="6">
    <source>
        <dbReference type="Proteomes" id="UP000193560"/>
    </source>
</evidence>
<keyword evidence="6" id="KW-1185">Reference proteome</keyword>
<feature type="domain" description="NDT80" evidence="4">
    <location>
        <begin position="111"/>
        <end position="358"/>
    </location>
</feature>
<protein>
    <recommendedName>
        <fullName evidence="4">NDT80 domain-containing protein</fullName>
    </recommendedName>
</protein>
<feature type="region of interest" description="Disordered" evidence="3">
    <location>
        <begin position="223"/>
        <end position="242"/>
    </location>
</feature>
<feature type="region of interest" description="Disordered" evidence="3">
    <location>
        <begin position="480"/>
        <end position="675"/>
    </location>
</feature>
<feature type="compositionally biased region" description="Pro residues" evidence="3">
    <location>
        <begin position="664"/>
        <end position="675"/>
    </location>
</feature>